<comment type="caution">
    <text evidence="3">The sequence shown here is derived from an EMBL/GenBank/DDBJ whole genome shotgun (WGS) entry which is preliminary data.</text>
</comment>
<feature type="domain" description="DUF4142" evidence="2">
    <location>
        <begin position="38"/>
        <end position="174"/>
    </location>
</feature>
<evidence type="ECO:0000313" key="4">
    <source>
        <dbReference type="Proteomes" id="UP001143372"/>
    </source>
</evidence>
<feature type="signal peptide" evidence="1">
    <location>
        <begin position="1"/>
        <end position="20"/>
    </location>
</feature>
<organism evidence="3 4">
    <name type="scientific">Hansschlegelia plantiphila</name>
    <dbReference type="NCBI Taxonomy" id="374655"/>
    <lineage>
        <taxon>Bacteria</taxon>
        <taxon>Pseudomonadati</taxon>
        <taxon>Pseudomonadota</taxon>
        <taxon>Alphaproteobacteria</taxon>
        <taxon>Hyphomicrobiales</taxon>
        <taxon>Methylopilaceae</taxon>
        <taxon>Hansschlegelia</taxon>
    </lineage>
</organism>
<dbReference type="EMBL" id="BSFI01000023">
    <property type="protein sequence ID" value="GLK69644.1"/>
    <property type="molecule type" value="Genomic_DNA"/>
</dbReference>
<dbReference type="RefSeq" id="WP_271169869.1">
    <property type="nucleotide sequence ID" value="NZ_BSFI01000023.1"/>
</dbReference>
<evidence type="ECO:0000313" key="3">
    <source>
        <dbReference type="EMBL" id="GLK69644.1"/>
    </source>
</evidence>
<reference evidence="3" key="2">
    <citation type="submission" date="2023-01" db="EMBL/GenBank/DDBJ databases">
        <authorList>
            <person name="Sun Q."/>
            <person name="Evtushenko L."/>
        </authorList>
    </citation>
    <scope>NUCLEOTIDE SEQUENCE</scope>
    <source>
        <strain evidence="3">VKM B-2347</strain>
    </source>
</reference>
<dbReference type="PANTHER" id="PTHR38593">
    <property type="entry name" value="BLR2558 PROTEIN"/>
    <property type="match status" value="1"/>
</dbReference>
<evidence type="ECO:0000259" key="2">
    <source>
        <dbReference type="Pfam" id="PF13628"/>
    </source>
</evidence>
<dbReference type="Gene3D" id="1.20.1260.10">
    <property type="match status" value="1"/>
</dbReference>
<reference evidence="3" key="1">
    <citation type="journal article" date="2014" name="Int. J. Syst. Evol. Microbiol.">
        <title>Complete genome sequence of Corynebacterium casei LMG S-19264T (=DSM 44701T), isolated from a smear-ripened cheese.</title>
        <authorList>
            <consortium name="US DOE Joint Genome Institute (JGI-PGF)"/>
            <person name="Walter F."/>
            <person name="Albersmeier A."/>
            <person name="Kalinowski J."/>
            <person name="Ruckert C."/>
        </authorList>
    </citation>
    <scope>NUCLEOTIDE SEQUENCE</scope>
    <source>
        <strain evidence="3">VKM B-2347</strain>
    </source>
</reference>
<dbReference type="InterPro" id="IPR012347">
    <property type="entry name" value="Ferritin-like"/>
</dbReference>
<protein>
    <recommendedName>
        <fullName evidence="2">DUF4142 domain-containing protein</fullName>
    </recommendedName>
</protein>
<sequence>MKKTTTFLALCMLAAAPASAQSIGEKTGANSVLGITPSTEDFVMQAAQSDKFEIRSSELAAAKGDEATKTFAAQMIDAHKKTTEELTALVGSDAPKVSLPTDMSSGQVSMLDDLKGRSGGDLSDQYVDDQVSAHKDAVSLFQRYADGGDNPKLKAWAAQTLPALQHHLEMAQQLDK</sequence>
<name>A0A9W6J586_9HYPH</name>
<proteinExistence type="predicted"/>
<evidence type="ECO:0000256" key="1">
    <source>
        <dbReference type="SAM" id="SignalP"/>
    </source>
</evidence>
<keyword evidence="4" id="KW-1185">Reference proteome</keyword>
<keyword evidence="1" id="KW-0732">Signal</keyword>
<dbReference type="PANTHER" id="PTHR38593:SF1">
    <property type="entry name" value="BLR2558 PROTEIN"/>
    <property type="match status" value="1"/>
</dbReference>
<dbReference type="InterPro" id="IPR025419">
    <property type="entry name" value="DUF4142"/>
</dbReference>
<dbReference type="Proteomes" id="UP001143372">
    <property type="component" value="Unassembled WGS sequence"/>
</dbReference>
<dbReference type="AlphaFoldDB" id="A0A9W6J586"/>
<accession>A0A9W6J586</accession>
<feature type="chain" id="PRO_5040965927" description="DUF4142 domain-containing protein" evidence="1">
    <location>
        <begin position="21"/>
        <end position="176"/>
    </location>
</feature>
<gene>
    <name evidence="3" type="ORF">GCM10008179_32820</name>
</gene>
<dbReference type="Pfam" id="PF13628">
    <property type="entry name" value="DUF4142"/>
    <property type="match status" value="1"/>
</dbReference>